<dbReference type="EMBL" id="EU200939">
    <property type="protein sequence ID" value="ABW82530.1"/>
    <property type="molecule type" value="mRNA"/>
</dbReference>
<name>A8W918_SARNE</name>
<feature type="chain" id="PRO_5002730875" evidence="1">
    <location>
        <begin position="27"/>
        <end position="171"/>
    </location>
</feature>
<organism evidence="2">
    <name type="scientific">Sarcocystis neurona</name>
    <dbReference type="NCBI Taxonomy" id="42890"/>
    <lineage>
        <taxon>Eukaryota</taxon>
        <taxon>Sar</taxon>
        <taxon>Alveolata</taxon>
        <taxon>Apicomplexa</taxon>
        <taxon>Conoidasida</taxon>
        <taxon>Coccidia</taxon>
        <taxon>Eucoccidiorida</taxon>
        <taxon>Eimeriorina</taxon>
        <taxon>Sarcocystidae</taxon>
        <taxon>Sarcocystis</taxon>
    </lineage>
</organism>
<accession>A8W918</accession>
<dbReference type="AlphaFoldDB" id="A8W918"/>
<proteinExistence type="evidence at transcript level"/>
<dbReference type="VEuPathDB" id="ToxoDB:SN3_01200416"/>
<reference evidence="2" key="1">
    <citation type="submission" date="2007-10" db="EMBL/GenBank/DDBJ databases">
        <authorList>
            <person name="Mroz-Barrett M."/>
            <person name="Zhang D."/>
            <person name="Howe D.K."/>
        </authorList>
    </citation>
    <scope>NUCLEOTIDE SEQUENCE</scope>
    <source>
        <strain evidence="2">SN3</strain>
    </source>
</reference>
<gene>
    <name evidence="2" type="primary">SPR1</name>
</gene>
<protein>
    <submittedName>
        <fullName evidence="2">Surface protein 1</fullName>
    </submittedName>
</protein>
<evidence type="ECO:0000256" key="1">
    <source>
        <dbReference type="SAM" id="SignalP"/>
    </source>
</evidence>
<sequence>MANFALRFVAFVIVSVFHLCSRPVHASFETFLTAPIIQYGLSGYPLAVRHYIAWLDVIQQCQPPTVDRALQTQEGQEAYTKAVVAVLLGALDEGVNVQHKEFYMQLLKNIQSGAFLKALRDESQRAILQEYLDKKGRSRLPQGFSNKAVQTASHVGVLLVTCVALPLVLMH</sequence>
<evidence type="ECO:0000313" key="2">
    <source>
        <dbReference type="EMBL" id="ABW82530.1"/>
    </source>
</evidence>
<feature type="signal peptide" evidence="1">
    <location>
        <begin position="1"/>
        <end position="26"/>
    </location>
</feature>
<reference evidence="2" key="2">
    <citation type="journal article" date="2008" name="Vet. Parasitol.">
        <title>Investigation of SnSPR1, a novel and abundant surface protein of Sarcocystis neurona merozoites.</title>
        <authorList>
            <person name="Zhang D."/>
            <person name="Howe D.K."/>
        </authorList>
    </citation>
    <scope>NUCLEOTIDE SEQUENCE</scope>
    <source>
        <strain evidence="2">SN3</strain>
    </source>
</reference>
<keyword evidence="1" id="KW-0732">Signal</keyword>